<dbReference type="GO" id="GO:0052689">
    <property type="term" value="F:carboxylic ester hydrolase activity"/>
    <property type="evidence" value="ECO:0007669"/>
    <property type="project" value="InterPro"/>
</dbReference>
<feature type="active site" description="Charge relay system" evidence="1">
    <location>
        <position position="224"/>
    </location>
</feature>
<dbReference type="InterPro" id="IPR012354">
    <property type="entry name" value="Esterase_lipase"/>
</dbReference>
<protein>
    <submittedName>
        <fullName evidence="4">Esterase/lipase</fullName>
    </submittedName>
</protein>
<dbReference type="RefSeq" id="WP_110394198.1">
    <property type="nucleotide sequence ID" value="NZ_JBHUHB010000001.1"/>
</dbReference>
<dbReference type="PIRSF" id="PIRSF017388">
    <property type="entry name" value="Esterase_lipase"/>
    <property type="match status" value="1"/>
</dbReference>
<evidence type="ECO:0000259" key="3">
    <source>
        <dbReference type="Pfam" id="PF12146"/>
    </source>
</evidence>
<evidence type="ECO:0000313" key="4">
    <source>
        <dbReference type="EMBL" id="PXW89479.1"/>
    </source>
</evidence>
<dbReference type="Gene3D" id="3.40.50.1820">
    <property type="entry name" value="alpha/beta hydrolase"/>
    <property type="match status" value="1"/>
</dbReference>
<dbReference type="InterPro" id="IPR029058">
    <property type="entry name" value="AB_hydrolase_fold"/>
</dbReference>
<organism evidence="4 5">
    <name type="scientific">Pseudogracilibacillus auburnensis</name>
    <dbReference type="NCBI Taxonomy" id="1494959"/>
    <lineage>
        <taxon>Bacteria</taxon>
        <taxon>Bacillati</taxon>
        <taxon>Bacillota</taxon>
        <taxon>Bacilli</taxon>
        <taxon>Bacillales</taxon>
        <taxon>Bacillaceae</taxon>
        <taxon>Pseudogracilibacillus</taxon>
    </lineage>
</organism>
<evidence type="ECO:0000256" key="1">
    <source>
        <dbReference type="PIRSR" id="PIRSR017388-1"/>
    </source>
</evidence>
<feature type="domain" description="Serine aminopeptidase S33" evidence="3">
    <location>
        <begin position="23"/>
        <end position="230"/>
    </location>
</feature>
<dbReference type="PANTHER" id="PTHR11614">
    <property type="entry name" value="PHOSPHOLIPASE-RELATED"/>
    <property type="match status" value="1"/>
</dbReference>
<dbReference type="Proteomes" id="UP000247978">
    <property type="component" value="Unassembled WGS sequence"/>
</dbReference>
<comment type="caution">
    <text evidence="4">The sequence shown here is derived from an EMBL/GenBank/DDBJ whole genome shotgun (WGS) entry which is preliminary data.</text>
</comment>
<dbReference type="InterPro" id="IPR022742">
    <property type="entry name" value="Hydrolase_4"/>
</dbReference>
<evidence type="ECO:0000313" key="5">
    <source>
        <dbReference type="Proteomes" id="UP000247978"/>
    </source>
</evidence>
<dbReference type="AlphaFoldDB" id="A0A2V3WL72"/>
<name>A0A2V3WL72_9BACI</name>
<dbReference type="Pfam" id="PF12146">
    <property type="entry name" value="Hydrolase_4"/>
    <property type="match status" value="1"/>
</dbReference>
<accession>A0A2V3WL72</accession>
<feature type="active site" description="Nucleophile" evidence="1">
    <location>
        <position position="97"/>
    </location>
</feature>
<dbReference type="SUPFAM" id="SSF53474">
    <property type="entry name" value="alpha/beta-Hydrolases"/>
    <property type="match status" value="1"/>
</dbReference>
<feature type="active site" description="Charge relay system" evidence="1">
    <location>
        <position position="194"/>
    </location>
</feature>
<gene>
    <name evidence="4" type="ORF">DFR56_102256</name>
</gene>
<keyword evidence="5" id="KW-1185">Reference proteome</keyword>
<evidence type="ECO:0000256" key="2">
    <source>
        <dbReference type="PIRSR" id="PIRSR017388-2"/>
    </source>
</evidence>
<dbReference type="OrthoDB" id="9786110at2"/>
<feature type="binding site" evidence="2">
    <location>
        <position position="98"/>
    </location>
    <ligand>
        <name>substrate</name>
    </ligand>
</feature>
<proteinExistence type="predicted"/>
<dbReference type="InterPro" id="IPR051044">
    <property type="entry name" value="MAG_DAG_Lipase"/>
</dbReference>
<sequence>MGEIYPVIAGAETFYFEGNDVGILISHGFMGTPESVVYVGKRLAQLGYTVLAPRLKGHGTHYHDLENCTKEDWFHSMEKAYNVLKRRCSTIFVMGQSMGGTLALHLAHKFQSIQGIMLINAALTIPTLEYVKGSTEPRFIDEGTPDIKAKNVHEITYQKTPLTAIHELQNLMESTPAILSNIKTPILGIKSTIDHVCPPENTEYILEKIGATKKEIITLTNSYHVATMDNDKETIVEACHQFVKQQEKENCFLLKGSGKNY</sequence>
<feature type="binding site" evidence="2">
    <location>
        <position position="29"/>
    </location>
    <ligand>
        <name>substrate</name>
    </ligand>
</feature>
<reference evidence="4 5" key="1">
    <citation type="submission" date="2018-05" db="EMBL/GenBank/DDBJ databases">
        <title>Genomic Encyclopedia of Type Strains, Phase IV (KMG-IV): sequencing the most valuable type-strain genomes for metagenomic binning, comparative biology and taxonomic classification.</title>
        <authorList>
            <person name="Goeker M."/>
        </authorList>
    </citation>
    <scope>NUCLEOTIDE SEQUENCE [LARGE SCALE GENOMIC DNA]</scope>
    <source>
        <strain evidence="4 5">DSM 28556</strain>
    </source>
</reference>
<dbReference type="EMBL" id="QJJQ01000002">
    <property type="protein sequence ID" value="PXW89479.1"/>
    <property type="molecule type" value="Genomic_DNA"/>
</dbReference>